<gene>
    <name evidence="1" type="ORF">BpHYR1_004751</name>
</gene>
<keyword evidence="2" id="KW-1185">Reference proteome</keyword>
<dbReference type="EMBL" id="REGN01009783">
    <property type="protein sequence ID" value="RNA00385.1"/>
    <property type="molecule type" value="Genomic_DNA"/>
</dbReference>
<comment type="caution">
    <text evidence="1">The sequence shown here is derived from an EMBL/GenBank/DDBJ whole genome shotgun (WGS) entry which is preliminary data.</text>
</comment>
<evidence type="ECO:0000313" key="2">
    <source>
        <dbReference type="Proteomes" id="UP000276133"/>
    </source>
</evidence>
<dbReference type="Proteomes" id="UP000276133">
    <property type="component" value="Unassembled WGS sequence"/>
</dbReference>
<sequence length="127" mass="15052">MNLHYNAQDFLGFTDDLFGPWREHFKLFVSNLFELSQKKNLSSKSFFHRFTISSTIFVLTLMTKKAISSLPYYSLWKEETIHTIILKEYKQKIKLEHHNKIWIASTQQEVQILTKKLKINGIATELN</sequence>
<protein>
    <submittedName>
        <fullName evidence="1">Uncharacterized protein</fullName>
    </submittedName>
</protein>
<proteinExistence type="predicted"/>
<accession>A0A3M7PNQ3</accession>
<reference evidence="1 2" key="1">
    <citation type="journal article" date="2018" name="Sci. Rep.">
        <title>Genomic signatures of local adaptation to the degree of environmental predictability in rotifers.</title>
        <authorList>
            <person name="Franch-Gras L."/>
            <person name="Hahn C."/>
            <person name="Garcia-Roger E.M."/>
            <person name="Carmona M.J."/>
            <person name="Serra M."/>
            <person name="Gomez A."/>
        </authorList>
    </citation>
    <scope>NUCLEOTIDE SEQUENCE [LARGE SCALE GENOMIC DNA]</scope>
    <source>
        <strain evidence="1">HYR1</strain>
    </source>
</reference>
<name>A0A3M7PNQ3_BRAPC</name>
<evidence type="ECO:0000313" key="1">
    <source>
        <dbReference type="EMBL" id="RNA00385.1"/>
    </source>
</evidence>
<organism evidence="1 2">
    <name type="scientific">Brachionus plicatilis</name>
    <name type="common">Marine rotifer</name>
    <name type="synonym">Brachionus muelleri</name>
    <dbReference type="NCBI Taxonomy" id="10195"/>
    <lineage>
        <taxon>Eukaryota</taxon>
        <taxon>Metazoa</taxon>
        <taxon>Spiralia</taxon>
        <taxon>Gnathifera</taxon>
        <taxon>Rotifera</taxon>
        <taxon>Eurotatoria</taxon>
        <taxon>Monogononta</taxon>
        <taxon>Pseudotrocha</taxon>
        <taxon>Ploima</taxon>
        <taxon>Brachionidae</taxon>
        <taxon>Brachionus</taxon>
    </lineage>
</organism>
<dbReference type="AlphaFoldDB" id="A0A3M7PNQ3"/>